<evidence type="ECO:0008006" key="3">
    <source>
        <dbReference type="Google" id="ProtNLM"/>
    </source>
</evidence>
<evidence type="ECO:0000313" key="2">
    <source>
        <dbReference type="Proteomes" id="UP001371218"/>
    </source>
</evidence>
<comment type="caution">
    <text evidence="1">The sequence shown here is derived from an EMBL/GenBank/DDBJ whole genome shotgun (WGS) entry which is preliminary data.</text>
</comment>
<keyword evidence="2" id="KW-1185">Reference proteome</keyword>
<accession>A0ABU9BPJ3</accession>
<reference evidence="1 2" key="1">
    <citation type="submission" date="2024-04" db="EMBL/GenBank/DDBJ databases">
        <title>Novel species of the genus Ideonella isolated from streams.</title>
        <authorList>
            <person name="Lu H."/>
        </authorList>
    </citation>
    <scope>NUCLEOTIDE SEQUENCE [LARGE SCALE GENOMIC DNA]</scope>
    <source>
        <strain evidence="1 2">DXS29W</strain>
    </source>
</reference>
<proteinExistence type="predicted"/>
<dbReference type="EMBL" id="JBBUTG010000007">
    <property type="protein sequence ID" value="MEK8031884.1"/>
    <property type="molecule type" value="Genomic_DNA"/>
</dbReference>
<protein>
    <recommendedName>
        <fullName evidence="3">Lantibiotic dehydratase N-terminal domain-containing protein</fullName>
    </recommendedName>
</protein>
<organism evidence="1 2">
    <name type="scientific">Ideonella lacteola</name>
    <dbReference type="NCBI Taxonomy" id="2984193"/>
    <lineage>
        <taxon>Bacteria</taxon>
        <taxon>Pseudomonadati</taxon>
        <taxon>Pseudomonadota</taxon>
        <taxon>Betaproteobacteria</taxon>
        <taxon>Burkholderiales</taxon>
        <taxon>Sphaerotilaceae</taxon>
        <taxon>Ideonella</taxon>
    </lineage>
</organism>
<name>A0ABU9BPJ3_9BURK</name>
<gene>
    <name evidence="1" type="ORF">AACH06_13735</name>
</gene>
<dbReference type="Proteomes" id="UP001371218">
    <property type="component" value="Unassembled WGS sequence"/>
</dbReference>
<evidence type="ECO:0000313" key="1">
    <source>
        <dbReference type="EMBL" id="MEK8031884.1"/>
    </source>
</evidence>
<sequence length="433" mass="46988">MHTLTEPTPADADVTVLTDLASPPPGSREASVAASLRGALLPLLDALAGQPPRPVRLMRRIGLDKSLASRLVQAARAESDPQFLHLLPSPTGLRILVDRSRADPAAEPWLPALERAVDHFAALLDTLPGGRQALDARLGEDQASIRERREHMARQASFKAVSFLFGHYCETLSTAMFLFPAADGRHVDAIEVHRRLGLRRITPGTPLPLLSLYAPPEPDARADEVPQLMPVDGVPTHAETSDDAHRYFIPEGCSLPLPVLDVERESGASTFLLGAQSPDPLPPRLTTALRISRVARISPGAPFLTVRTYMLHTPCQRLVREIYLADGLWPDALPHVGFYLPGATGVALAPPPPGMPHYRRLQLTAPIEQLPSTPDMAPLKDVADHNTVLAAVLNRAGLDSVGFRGWRCQTTYPVPLVEMQLGFRFAGHGARPV</sequence>
<dbReference type="RefSeq" id="WP_341426282.1">
    <property type="nucleotide sequence ID" value="NZ_JBBUTG010000007.1"/>
</dbReference>